<feature type="region of interest" description="Disordered" evidence="1">
    <location>
        <begin position="1"/>
        <end position="34"/>
    </location>
</feature>
<organism evidence="2 3">
    <name type="scientific">Paramuricea clavata</name>
    <name type="common">Red gorgonian</name>
    <name type="synonym">Violescent sea-whip</name>
    <dbReference type="NCBI Taxonomy" id="317549"/>
    <lineage>
        <taxon>Eukaryota</taxon>
        <taxon>Metazoa</taxon>
        <taxon>Cnidaria</taxon>
        <taxon>Anthozoa</taxon>
        <taxon>Octocorallia</taxon>
        <taxon>Malacalcyonacea</taxon>
        <taxon>Plexauridae</taxon>
        <taxon>Paramuricea</taxon>
    </lineage>
</organism>
<keyword evidence="3" id="KW-1185">Reference proteome</keyword>
<dbReference type="EMBL" id="CACRXK020000427">
    <property type="protein sequence ID" value="CAB3981778.1"/>
    <property type="molecule type" value="Genomic_DNA"/>
</dbReference>
<feature type="compositionally biased region" description="Polar residues" evidence="1">
    <location>
        <begin position="17"/>
        <end position="34"/>
    </location>
</feature>
<dbReference type="Pfam" id="PF14769">
    <property type="entry name" value="CLAMP"/>
    <property type="match status" value="1"/>
</dbReference>
<dbReference type="InterPro" id="IPR032727">
    <property type="entry name" value="CLAMP"/>
</dbReference>
<reference evidence="2" key="1">
    <citation type="submission" date="2020-04" db="EMBL/GenBank/DDBJ databases">
        <authorList>
            <person name="Alioto T."/>
            <person name="Alioto T."/>
            <person name="Gomez Garrido J."/>
        </authorList>
    </citation>
    <scope>NUCLEOTIDE SEQUENCE</scope>
    <source>
        <strain evidence="2">A484AB</strain>
    </source>
</reference>
<evidence type="ECO:0000313" key="3">
    <source>
        <dbReference type="Proteomes" id="UP001152795"/>
    </source>
</evidence>
<dbReference type="PANTHER" id="PTHR28457">
    <property type="entry name" value="COILED-COIL DOMAIN-CONTAINING PROTEIN 189"/>
    <property type="match status" value="1"/>
</dbReference>
<dbReference type="Proteomes" id="UP001152795">
    <property type="component" value="Unassembled WGS sequence"/>
</dbReference>
<evidence type="ECO:0000313" key="2">
    <source>
        <dbReference type="EMBL" id="CAB3981778.1"/>
    </source>
</evidence>
<gene>
    <name evidence="2" type="ORF">PACLA_8A019109</name>
</gene>
<sequence length="313" mass="35799">MADVSRKTSRSKERLQTKQSNLQQSEVETSESNNIMSGESAVENLVWQDLNEAQIISLIALTPQQLESKIAERFSFYKYNICLKEACLVDFYVSAFWFAKQSKFTTEQISAFFSLVKILLENIRDEKMSIGKNICQMKRYMGTCSNSDEAKSPLFSIYLTKLISDYITESLFQHYKLYELLFSQATDEPVIKQKLLVEVPPMADVPFPPPLDEGLPEEIHSKHVLGLRHSNMNVNDVKETQAAIDIQDDIEVKNDEIADEGCTQETLFSSLKPDEMKQVLKDVSDGILNEVKNNVQKKLKERESTILTKMTKK</sequence>
<feature type="compositionally biased region" description="Basic and acidic residues" evidence="1">
    <location>
        <begin position="1"/>
        <end position="16"/>
    </location>
</feature>
<name>A0A6S7FQC0_PARCT</name>
<dbReference type="AlphaFoldDB" id="A0A6S7FQC0"/>
<protein>
    <submittedName>
        <fullName evidence="2">Uncharacterized protein</fullName>
    </submittedName>
</protein>
<dbReference type="OrthoDB" id="2126027at2759"/>
<comment type="caution">
    <text evidence="2">The sequence shown here is derived from an EMBL/GenBank/DDBJ whole genome shotgun (WGS) entry which is preliminary data.</text>
</comment>
<evidence type="ECO:0000256" key="1">
    <source>
        <dbReference type="SAM" id="MobiDB-lite"/>
    </source>
</evidence>
<accession>A0A6S7FQC0</accession>
<proteinExistence type="predicted"/>
<dbReference type="PANTHER" id="PTHR28457:SF3">
    <property type="entry name" value="CILIARY-ASSOCIATED CALCIUM-BINDING COILED-COIL PROTEIN 1"/>
    <property type="match status" value="1"/>
</dbReference>